<dbReference type="PANTHER" id="PTHR11679">
    <property type="entry name" value="VESICLE PROTEIN SORTING-ASSOCIATED"/>
    <property type="match status" value="1"/>
</dbReference>
<name>A0A8K1CE40_PYTOL</name>
<dbReference type="Gene3D" id="3.40.50.1910">
    <property type="match status" value="1"/>
</dbReference>
<dbReference type="PIRSF" id="PIRSF005715">
    <property type="entry name" value="VPS45_Sec1"/>
    <property type="match status" value="1"/>
</dbReference>
<dbReference type="EMBL" id="SPLM01000108">
    <property type="protein sequence ID" value="TMW60893.1"/>
    <property type="molecule type" value="Genomic_DNA"/>
</dbReference>
<accession>A0A8K1CE40</accession>
<dbReference type="OrthoDB" id="2228at2759"/>
<evidence type="ECO:0000256" key="2">
    <source>
        <dbReference type="SAM" id="MobiDB-lite"/>
    </source>
</evidence>
<dbReference type="InterPro" id="IPR043154">
    <property type="entry name" value="Sec-1-like_dom1"/>
</dbReference>
<dbReference type="InterPro" id="IPR001619">
    <property type="entry name" value="Sec1-like"/>
</dbReference>
<evidence type="ECO:0000313" key="4">
    <source>
        <dbReference type="Proteomes" id="UP000794436"/>
    </source>
</evidence>
<feature type="region of interest" description="Disordered" evidence="2">
    <location>
        <begin position="646"/>
        <end position="665"/>
    </location>
</feature>
<dbReference type="Proteomes" id="UP000794436">
    <property type="component" value="Unassembled WGS sequence"/>
</dbReference>
<comment type="caution">
    <text evidence="3">The sequence shown here is derived from an EMBL/GenBank/DDBJ whole genome shotgun (WGS) entry which is preliminary data.</text>
</comment>
<evidence type="ECO:0008006" key="5">
    <source>
        <dbReference type="Google" id="ProtNLM"/>
    </source>
</evidence>
<reference evidence="3" key="1">
    <citation type="submission" date="2019-03" db="EMBL/GenBank/DDBJ databases">
        <title>Long read genome sequence of the mycoparasitic Pythium oligandrum ATCC 38472 isolated from sugarbeet rhizosphere.</title>
        <authorList>
            <person name="Gaulin E."/>
        </authorList>
    </citation>
    <scope>NUCLEOTIDE SEQUENCE</scope>
    <source>
        <strain evidence="3">ATCC 38472_TT</strain>
    </source>
</reference>
<dbReference type="InterPro" id="IPR036045">
    <property type="entry name" value="Sec1-like_sf"/>
</dbReference>
<keyword evidence="4" id="KW-1185">Reference proteome</keyword>
<protein>
    <recommendedName>
        <fullName evidence="5">SM/Sec1-family protein</fullName>
    </recommendedName>
</protein>
<sequence>MEMSGATSGAVANAHDVNLRRIVQDKILHKMLKHVTQLTHGWVVLVVDDQTTRILSYAVRMSDLTDCGVSIIERLELNRQPFPEMNVVYFVAPTVENIRKVAADFADPEKPKYNDAYLYFLSHAETTALDELKNAIGLLPRLKALQEVHVDFLALEKCAFSFDMPNAFHQLYSPAAKKDDAQIMQTICDKLISVCASLEEYPYVRYKADQPRMEKLAQMFQAKINEFVAKNDSFTYAANRGTLFFIDRGQDLVAPVMHESTFQAMIYDLLEVEEEQITYQAETNSGMITKTAFLNENDKFWIEFRHTHIAKVSEEIGRRMAQLSASNAGTSLGKGKPTDLRSMAAALRELPEYREMLGKLSQHLWLAGRAMDLFTKSSLLEASNIEQCMASGVDESGKKVKHSTLSKQLEDLFKDPKISESDRFRVAVVFALTQDTMKEPEKKKFIQAANLSRKYDFAMGNLFHIGGGGLYKQNGNSLLTADEIKEAGKKATEVEYSNARYEPRLKSIVQRALRNTLDEQEYPYIIAPPLKSSYAPEKKNAPISLRKKGQQKAGKEAGAEKEDFVGEKMLVFICGGATYSELRSIYELRASEKRDVVLGTTSFIKPKAFLESLSALHEATPPPPVSTGHGAEVMPLTSGEIHIQMESQQKPLLPNEPVAASSTSK</sequence>
<dbReference type="Pfam" id="PF00995">
    <property type="entry name" value="Sec1"/>
    <property type="match status" value="1"/>
</dbReference>
<dbReference type="InterPro" id="IPR027482">
    <property type="entry name" value="Sec1-like_dom2"/>
</dbReference>
<dbReference type="Gene3D" id="3.40.50.2060">
    <property type="match status" value="1"/>
</dbReference>
<comment type="similarity">
    <text evidence="1">Belongs to the STXBP/unc-18/SEC1 family.</text>
</comment>
<dbReference type="AlphaFoldDB" id="A0A8K1CE40"/>
<dbReference type="InterPro" id="IPR043127">
    <property type="entry name" value="Sec-1-like_dom3a"/>
</dbReference>
<dbReference type="Gene3D" id="3.90.830.10">
    <property type="entry name" value="Syntaxin Binding Protein 1, Chain A, domain 2"/>
    <property type="match status" value="1"/>
</dbReference>
<gene>
    <name evidence="3" type="ORF">Poli38472_000935</name>
</gene>
<evidence type="ECO:0000256" key="1">
    <source>
        <dbReference type="ARBA" id="ARBA00009884"/>
    </source>
</evidence>
<dbReference type="GO" id="GO:0016192">
    <property type="term" value="P:vesicle-mediated transport"/>
    <property type="evidence" value="ECO:0007669"/>
    <property type="project" value="InterPro"/>
</dbReference>
<proteinExistence type="inferred from homology"/>
<dbReference type="Gene3D" id="1.25.40.60">
    <property type="match status" value="1"/>
</dbReference>
<organism evidence="3 4">
    <name type="scientific">Pythium oligandrum</name>
    <name type="common">Mycoparasitic fungus</name>
    <dbReference type="NCBI Taxonomy" id="41045"/>
    <lineage>
        <taxon>Eukaryota</taxon>
        <taxon>Sar</taxon>
        <taxon>Stramenopiles</taxon>
        <taxon>Oomycota</taxon>
        <taxon>Peronosporomycetes</taxon>
        <taxon>Pythiales</taxon>
        <taxon>Pythiaceae</taxon>
        <taxon>Pythium</taxon>
    </lineage>
</organism>
<feature type="region of interest" description="Disordered" evidence="2">
    <location>
        <begin position="537"/>
        <end position="559"/>
    </location>
</feature>
<evidence type="ECO:0000313" key="3">
    <source>
        <dbReference type="EMBL" id="TMW60893.1"/>
    </source>
</evidence>
<dbReference type="SUPFAM" id="SSF56815">
    <property type="entry name" value="Sec1/munc18-like (SM) proteins"/>
    <property type="match status" value="1"/>
</dbReference>